<evidence type="ECO:0000313" key="4">
    <source>
        <dbReference type="Proteomes" id="UP000325598"/>
    </source>
</evidence>
<protein>
    <recommendedName>
        <fullName evidence="5">3-hydroxyisobutyrate dehydrogenase</fullName>
    </recommendedName>
</protein>
<evidence type="ECO:0000313" key="3">
    <source>
        <dbReference type="EMBL" id="GES34708.1"/>
    </source>
</evidence>
<dbReference type="Gene3D" id="1.10.1040.10">
    <property type="entry name" value="N-(1-d-carboxylethyl)-l-norvaline Dehydrogenase, domain 2"/>
    <property type="match status" value="1"/>
</dbReference>
<dbReference type="Gene3D" id="3.40.50.720">
    <property type="entry name" value="NAD(P)-binding Rossmann-like Domain"/>
    <property type="match status" value="1"/>
</dbReference>
<comment type="caution">
    <text evidence="3">The sequence shown here is derived from an EMBL/GenBank/DDBJ whole genome shotgun (WGS) entry which is preliminary data.</text>
</comment>
<feature type="domain" description="6-phosphogluconate dehydrogenase NADP-binding" evidence="1">
    <location>
        <begin position="70"/>
        <end position="174"/>
    </location>
</feature>
<dbReference type="GeneID" id="96755947"/>
<proteinExistence type="predicted"/>
<name>A0A5J4LWQ3_9ACTN</name>
<reference evidence="3 4" key="1">
    <citation type="submission" date="2019-10" db="EMBL/GenBank/DDBJ databases">
        <title>Whole genome shotgun sequence of Streptomyces angustmyceticus NBRC 3934.</title>
        <authorList>
            <person name="Hosoyama A."/>
            <person name="Ichikawa N."/>
            <person name="Kimura A."/>
            <person name="Kitahashi Y."/>
            <person name="Komaki H."/>
            <person name="Uohara A."/>
        </authorList>
    </citation>
    <scope>NUCLEOTIDE SEQUENCE [LARGE SCALE GENOMIC DNA]</scope>
    <source>
        <strain evidence="3 4">NBRC 3934</strain>
    </source>
</reference>
<dbReference type="Pfam" id="PF14833">
    <property type="entry name" value="NAD_binding_11"/>
    <property type="match status" value="1"/>
</dbReference>
<dbReference type="GO" id="GO:0050661">
    <property type="term" value="F:NADP binding"/>
    <property type="evidence" value="ECO:0007669"/>
    <property type="project" value="InterPro"/>
</dbReference>
<dbReference type="GO" id="GO:0051287">
    <property type="term" value="F:NAD binding"/>
    <property type="evidence" value="ECO:0007669"/>
    <property type="project" value="InterPro"/>
</dbReference>
<dbReference type="InterPro" id="IPR013328">
    <property type="entry name" value="6PGD_dom2"/>
</dbReference>
<dbReference type="SUPFAM" id="SSF51735">
    <property type="entry name" value="NAD(P)-binding Rossmann-fold domains"/>
    <property type="match status" value="1"/>
</dbReference>
<dbReference type="EMBL" id="BLAG01000036">
    <property type="protein sequence ID" value="GES34708.1"/>
    <property type="molecule type" value="Genomic_DNA"/>
</dbReference>
<dbReference type="InterPro" id="IPR006115">
    <property type="entry name" value="6PGDH_NADP-bd"/>
</dbReference>
<dbReference type="AlphaFoldDB" id="A0A5J4LWQ3"/>
<evidence type="ECO:0000259" key="2">
    <source>
        <dbReference type="Pfam" id="PF14833"/>
    </source>
</evidence>
<dbReference type="Proteomes" id="UP000325598">
    <property type="component" value="Unassembled WGS sequence"/>
</dbReference>
<sequence>MATALYLLNSYGDVDTAHRLLSGAIALQPEPYDPADAAVLEAARYKAGQAPVGTVLSQRGRDGEQGVDRDIVLTMVTASAALEAVTTGPGGVLTSPHTTPGVLIDTSTVSPQVSALIRNKAADHGTDFLAATVSGNPKVINAGKLTVAVSGSPEVFSRVEPLLAVLGRGVTYVGEGEAARLVKIAHNVFLGVVTQSLAEITVLAEKGGVSRAAFLEFLNDSVMGSAFTRYKSPALVNLDFTPTFTMPLLRKDLDLGLAAGRELQVPMPLAAATAQLVAGAIGAGHVEEDFASLILGQARSSGVTLEPQSVPVDDDLSFQN</sequence>
<dbReference type="Pfam" id="PF03446">
    <property type="entry name" value="NAD_binding_2"/>
    <property type="match status" value="1"/>
</dbReference>
<dbReference type="InterPro" id="IPR036291">
    <property type="entry name" value="NAD(P)-bd_dom_sf"/>
</dbReference>
<dbReference type="InterPro" id="IPR008927">
    <property type="entry name" value="6-PGluconate_DH-like_C_sf"/>
</dbReference>
<gene>
    <name evidence="3" type="ORF">San01_71960</name>
</gene>
<dbReference type="RefSeq" id="WP_223660318.1">
    <property type="nucleotide sequence ID" value="NZ_BLAG01000036.1"/>
</dbReference>
<evidence type="ECO:0008006" key="5">
    <source>
        <dbReference type="Google" id="ProtNLM"/>
    </source>
</evidence>
<keyword evidence="4" id="KW-1185">Reference proteome</keyword>
<accession>A0A5J4LWQ3</accession>
<dbReference type="PANTHER" id="PTHR43580:SF2">
    <property type="entry name" value="CYTOKINE-LIKE NUCLEAR FACTOR N-PAC"/>
    <property type="match status" value="1"/>
</dbReference>
<feature type="domain" description="3-hydroxyisobutyrate dehydrogenase-like NAD-binding" evidence="2">
    <location>
        <begin position="179"/>
        <end position="294"/>
    </location>
</feature>
<dbReference type="SUPFAM" id="SSF48179">
    <property type="entry name" value="6-phosphogluconate dehydrogenase C-terminal domain-like"/>
    <property type="match status" value="1"/>
</dbReference>
<dbReference type="InterPro" id="IPR051265">
    <property type="entry name" value="HIBADH-related_NP60_sf"/>
</dbReference>
<evidence type="ECO:0000259" key="1">
    <source>
        <dbReference type="Pfam" id="PF03446"/>
    </source>
</evidence>
<dbReference type="PANTHER" id="PTHR43580">
    <property type="entry name" value="OXIDOREDUCTASE GLYR1-RELATED"/>
    <property type="match status" value="1"/>
</dbReference>
<dbReference type="InterPro" id="IPR029154">
    <property type="entry name" value="HIBADH-like_NADP-bd"/>
</dbReference>
<organism evidence="3 4">
    <name type="scientific">Streptomyces angustmyceticus</name>
    <dbReference type="NCBI Taxonomy" id="285578"/>
    <lineage>
        <taxon>Bacteria</taxon>
        <taxon>Bacillati</taxon>
        <taxon>Actinomycetota</taxon>
        <taxon>Actinomycetes</taxon>
        <taxon>Kitasatosporales</taxon>
        <taxon>Streptomycetaceae</taxon>
        <taxon>Streptomyces</taxon>
    </lineage>
</organism>